<dbReference type="PANTHER" id="PTHR30024">
    <property type="entry name" value="ALIPHATIC SULFONATES-BINDING PROTEIN-RELATED"/>
    <property type="match status" value="1"/>
</dbReference>
<dbReference type="InterPro" id="IPR015168">
    <property type="entry name" value="SsuA/THI5"/>
</dbReference>
<organism evidence="5 6">
    <name type="scientific">Lampropedia hyalina DSM 16112</name>
    <dbReference type="NCBI Taxonomy" id="1122156"/>
    <lineage>
        <taxon>Bacteria</taxon>
        <taxon>Pseudomonadati</taxon>
        <taxon>Pseudomonadota</taxon>
        <taxon>Betaproteobacteria</taxon>
        <taxon>Burkholderiales</taxon>
        <taxon>Comamonadaceae</taxon>
        <taxon>Lampropedia</taxon>
    </lineage>
</organism>
<feature type="domain" description="SsuA/THI5-like" evidence="4">
    <location>
        <begin position="52"/>
        <end position="279"/>
    </location>
</feature>
<dbReference type="SUPFAM" id="SSF53850">
    <property type="entry name" value="Periplasmic binding protein-like II"/>
    <property type="match status" value="1"/>
</dbReference>
<sequence>MQKPLWQRGTRRPLRSLRTLGLALAGLLGSVASFASEALPSINLQLSPWTVIAREKGFFKEAFDKVGTTKVNLIAAGGAELLGAEAAAINNGAIAIAQRMIYPATVHRANGLDGVIIWSSGVSNRYRAPILARADNDEINSIADLDGKKFGSSRISCYWSSPFEATSKAGLTFDSREQKGRIRYESIDNSAVAISAVLSGANDATTAHLTTGAFVGAWLSGKLKVVGHSPDDGVYVNHAGRVVYFAKRDFAEKYPDVIKAFLSARERTLQWTLDHVDEAAEIVAKQTRVPLDVAKFQITHAGSTNFMQSEASADRVRESIKTFQKWYIDHGDDILNERRLSDTQVDAFVDGKFFVGGSHTIYQ</sequence>
<dbReference type="Proteomes" id="UP000184327">
    <property type="component" value="Unassembled WGS sequence"/>
</dbReference>
<protein>
    <submittedName>
        <fullName evidence="5">ABC-type nitrate/sulfonate/bicarbonate transport system, substrate-binding protein</fullName>
    </submittedName>
</protein>
<evidence type="ECO:0000256" key="1">
    <source>
        <dbReference type="ARBA" id="ARBA00004418"/>
    </source>
</evidence>
<evidence type="ECO:0000313" key="5">
    <source>
        <dbReference type="EMBL" id="SHE75017.1"/>
    </source>
</evidence>
<keyword evidence="6" id="KW-1185">Reference proteome</keyword>
<dbReference type="AlphaFoldDB" id="A0A1M4W1D2"/>
<comment type="similarity">
    <text evidence="2">Belongs to the bacterial solute-binding protein SsuA/TauA family.</text>
</comment>
<dbReference type="Gene3D" id="3.40.190.10">
    <property type="entry name" value="Periplasmic binding protein-like II"/>
    <property type="match status" value="2"/>
</dbReference>
<name>A0A1M4W1D2_9BURK</name>
<evidence type="ECO:0000313" key="6">
    <source>
        <dbReference type="Proteomes" id="UP000184327"/>
    </source>
</evidence>
<comment type="subcellular location">
    <subcellularLocation>
        <location evidence="1">Periplasm</location>
    </subcellularLocation>
</comment>
<keyword evidence="3" id="KW-0732">Signal</keyword>
<evidence type="ECO:0000259" key="4">
    <source>
        <dbReference type="Pfam" id="PF09084"/>
    </source>
</evidence>
<dbReference type="Pfam" id="PF09084">
    <property type="entry name" value="NMT1"/>
    <property type="match status" value="1"/>
</dbReference>
<dbReference type="OrthoDB" id="286202at2"/>
<evidence type="ECO:0000256" key="3">
    <source>
        <dbReference type="ARBA" id="ARBA00022729"/>
    </source>
</evidence>
<accession>A0A1M4W1D2</accession>
<proteinExistence type="inferred from homology"/>
<gene>
    <name evidence="5" type="ORF">SAMN02745117_00783</name>
</gene>
<dbReference type="GO" id="GO:0042597">
    <property type="term" value="C:periplasmic space"/>
    <property type="evidence" value="ECO:0007669"/>
    <property type="project" value="UniProtKB-SubCell"/>
</dbReference>
<dbReference type="EMBL" id="FQUZ01000006">
    <property type="protein sequence ID" value="SHE75017.1"/>
    <property type="molecule type" value="Genomic_DNA"/>
</dbReference>
<dbReference type="RefSeq" id="WP_084522808.1">
    <property type="nucleotide sequence ID" value="NZ_FQUZ01000006.1"/>
</dbReference>
<reference evidence="5 6" key="1">
    <citation type="submission" date="2016-11" db="EMBL/GenBank/DDBJ databases">
        <authorList>
            <person name="Jaros S."/>
            <person name="Januszkiewicz K."/>
            <person name="Wedrychowicz H."/>
        </authorList>
    </citation>
    <scope>NUCLEOTIDE SEQUENCE [LARGE SCALE GENOMIC DNA]</scope>
    <source>
        <strain evidence="5 6">DSM 16112</strain>
    </source>
</reference>
<evidence type="ECO:0000256" key="2">
    <source>
        <dbReference type="ARBA" id="ARBA00010742"/>
    </source>
</evidence>
<dbReference type="PANTHER" id="PTHR30024:SF47">
    <property type="entry name" value="TAURINE-BINDING PERIPLASMIC PROTEIN"/>
    <property type="match status" value="1"/>
</dbReference>
<dbReference type="STRING" id="1122156.SAMN02745117_00783"/>